<dbReference type="Pfam" id="PF03413">
    <property type="entry name" value="PepSY"/>
    <property type="match status" value="2"/>
</dbReference>
<protein>
    <submittedName>
        <fullName evidence="3">PepSY domain-containing protein</fullName>
    </submittedName>
</protein>
<evidence type="ECO:0000256" key="1">
    <source>
        <dbReference type="SAM" id="SignalP"/>
    </source>
</evidence>
<dbReference type="InterPro" id="IPR025711">
    <property type="entry name" value="PepSY"/>
</dbReference>
<keyword evidence="4" id="KW-1185">Reference proteome</keyword>
<evidence type="ECO:0000313" key="4">
    <source>
        <dbReference type="Proteomes" id="UP000609531"/>
    </source>
</evidence>
<feature type="domain" description="PepSY" evidence="2">
    <location>
        <begin position="34"/>
        <end position="86"/>
    </location>
</feature>
<feature type="chain" id="PRO_5038026443" evidence="1">
    <location>
        <begin position="23"/>
        <end position="171"/>
    </location>
</feature>
<feature type="signal peptide" evidence="1">
    <location>
        <begin position="1"/>
        <end position="22"/>
    </location>
</feature>
<dbReference type="Proteomes" id="UP000609531">
    <property type="component" value="Unassembled WGS sequence"/>
</dbReference>
<gene>
    <name evidence="3" type="ORF">JCR33_02585</name>
</gene>
<dbReference type="RefSeq" id="WP_198880425.1">
    <property type="nucleotide sequence ID" value="NZ_JAEKJA010000001.1"/>
</dbReference>
<evidence type="ECO:0000259" key="2">
    <source>
        <dbReference type="Pfam" id="PF03413"/>
    </source>
</evidence>
<name>A0A934IMD1_9HYPH</name>
<evidence type="ECO:0000313" key="3">
    <source>
        <dbReference type="EMBL" id="MBJ3774555.1"/>
    </source>
</evidence>
<sequence length="171" mass="17647">MSMKTIAAAAVLAGLGAPLALAQEASPSRIGMGAAVAAALAEVPGGVLEAELERERGGLVYEIEIAGTETLHEVVVDAATGKVVSAETRAIEGMWRGWFASERFEAARGASGRLAQFIAAAEERGGGSAKELSLDEENGRLYYEFELLAPTGEVDVAVDLATGEVLLGDVD</sequence>
<dbReference type="Gene3D" id="3.10.450.40">
    <property type="match status" value="2"/>
</dbReference>
<dbReference type="EMBL" id="JAEKJA010000001">
    <property type="protein sequence ID" value="MBJ3774555.1"/>
    <property type="molecule type" value="Genomic_DNA"/>
</dbReference>
<proteinExistence type="predicted"/>
<reference evidence="3" key="1">
    <citation type="submission" date="2020-12" db="EMBL/GenBank/DDBJ databases">
        <title>Bacterial taxonomy.</title>
        <authorList>
            <person name="Pan X."/>
        </authorList>
    </citation>
    <scope>NUCLEOTIDE SEQUENCE</scope>
    <source>
        <strain evidence="3">B2012</strain>
    </source>
</reference>
<keyword evidence="1" id="KW-0732">Signal</keyword>
<dbReference type="AlphaFoldDB" id="A0A934IMD1"/>
<organism evidence="3 4">
    <name type="scientific">Acuticoccus mangrovi</name>
    <dbReference type="NCBI Taxonomy" id="2796142"/>
    <lineage>
        <taxon>Bacteria</taxon>
        <taxon>Pseudomonadati</taxon>
        <taxon>Pseudomonadota</taxon>
        <taxon>Alphaproteobacteria</taxon>
        <taxon>Hyphomicrobiales</taxon>
        <taxon>Amorphaceae</taxon>
        <taxon>Acuticoccus</taxon>
    </lineage>
</organism>
<accession>A0A934IMD1</accession>
<comment type="caution">
    <text evidence="3">The sequence shown here is derived from an EMBL/GenBank/DDBJ whole genome shotgun (WGS) entry which is preliminary data.</text>
</comment>
<feature type="domain" description="PepSY" evidence="2">
    <location>
        <begin position="118"/>
        <end position="166"/>
    </location>
</feature>